<protein>
    <submittedName>
        <fullName evidence="1">Uncharacterized protein</fullName>
    </submittedName>
</protein>
<organism evidence="1 2">
    <name type="scientific">Longimycelium tulufanense</name>
    <dbReference type="NCBI Taxonomy" id="907463"/>
    <lineage>
        <taxon>Bacteria</taxon>
        <taxon>Bacillati</taxon>
        <taxon>Actinomycetota</taxon>
        <taxon>Actinomycetes</taxon>
        <taxon>Pseudonocardiales</taxon>
        <taxon>Pseudonocardiaceae</taxon>
        <taxon>Longimycelium</taxon>
    </lineage>
</organism>
<gene>
    <name evidence="1" type="ORF">GCM10012275_62470</name>
</gene>
<proteinExistence type="predicted"/>
<name>A0A8J3CKG0_9PSEU</name>
<accession>A0A8J3CKG0</accession>
<evidence type="ECO:0000313" key="1">
    <source>
        <dbReference type="EMBL" id="GGM83355.1"/>
    </source>
</evidence>
<dbReference type="AlphaFoldDB" id="A0A8J3CKG0"/>
<evidence type="ECO:0000313" key="2">
    <source>
        <dbReference type="Proteomes" id="UP000637578"/>
    </source>
</evidence>
<dbReference type="EMBL" id="BMMK01000061">
    <property type="protein sequence ID" value="GGM83355.1"/>
    <property type="molecule type" value="Genomic_DNA"/>
</dbReference>
<reference evidence="1" key="1">
    <citation type="journal article" date="2014" name="Int. J. Syst. Evol. Microbiol.">
        <title>Complete genome sequence of Corynebacterium casei LMG S-19264T (=DSM 44701T), isolated from a smear-ripened cheese.</title>
        <authorList>
            <consortium name="US DOE Joint Genome Institute (JGI-PGF)"/>
            <person name="Walter F."/>
            <person name="Albersmeier A."/>
            <person name="Kalinowski J."/>
            <person name="Ruckert C."/>
        </authorList>
    </citation>
    <scope>NUCLEOTIDE SEQUENCE</scope>
    <source>
        <strain evidence="1">CGMCC 4.5737</strain>
    </source>
</reference>
<sequence length="77" mass="8361">MTALFCPCHNNFQEGAAMVNNIAETARLTADVVLLARDARWAAVSAVLTANDLDVAFDHRDIVADAVAHLRAKNRAR</sequence>
<comment type="caution">
    <text evidence="1">The sequence shown here is derived from an EMBL/GenBank/DDBJ whole genome shotgun (WGS) entry which is preliminary data.</text>
</comment>
<keyword evidence="2" id="KW-1185">Reference proteome</keyword>
<dbReference type="Proteomes" id="UP000637578">
    <property type="component" value="Unassembled WGS sequence"/>
</dbReference>
<reference evidence="1" key="2">
    <citation type="submission" date="2020-09" db="EMBL/GenBank/DDBJ databases">
        <authorList>
            <person name="Sun Q."/>
            <person name="Zhou Y."/>
        </authorList>
    </citation>
    <scope>NUCLEOTIDE SEQUENCE</scope>
    <source>
        <strain evidence="1">CGMCC 4.5737</strain>
    </source>
</reference>